<reference evidence="1 2" key="1">
    <citation type="journal article" date="2024" name="Plant Biotechnol. J.">
        <title>Genome and CRISPR/Cas9 system of a widespread forest tree (Populus alba) in the world.</title>
        <authorList>
            <person name="Liu Y.J."/>
            <person name="Jiang P.F."/>
            <person name="Han X.M."/>
            <person name="Li X.Y."/>
            <person name="Wang H.M."/>
            <person name="Wang Y.J."/>
            <person name="Wang X.X."/>
            <person name="Zeng Q.Y."/>
        </authorList>
    </citation>
    <scope>NUCLEOTIDE SEQUENCE [LARGE SCALE GENOMIC DNA]</scope>
    <source>
        <strain evidence="2">cv. PAL-ZL1</strain>
    </source>
</reference>
<evidence type="ECO:0000313" key="1">
    <source>
        <dbReference type="EMBL" id="KAL3596805.1"/>
    </source>
</evidence>
<organism evidence="1 2">
    <name type="scientific">Populus alba</name>
    <name type="common">White poplar</name>
    <dbReference type="NCBI Taxonomy" id="43335"/>
    <lineage>
        <taxon>Eukaryota</taxon>
        <taxon>Viridiplantae</taxon>
        <taxon>Streptophyta</taxon>
        <taxon>Embryophyta</taxon>
        <taxon>Tracheophyta</taxon>
        <taxon>Spermatophyta</taxon>
        <taxon>Magnoliopsida</taxon>
        <taxon>eudicotyledons</taxon>
        <taxon>Gunneridae</taxon>
        <taxon>Pentapetalae</taxon>
        <taxon>rosids</taxon>
        <taxon>fabids</taxon>
        <taxon>Malpighiales</taxon>
        <taxon>Salicaceae</taxon>
        <taxon>Saliceae</taxon>
        <taxon>Populus</taxon>
    </lineage>
</organism>
<accession>A0ACC4CH15</accession>
<proteinExistence type="predicted"/>
<dbReference type="EMBL" id="RCHU02000004">
    <property type="protein sequence ID" value="KAL3596805.1"/>
    <property type="molecule type" value="Genomic_DNA"/>
</dbReference>
<evidence type="ECO:0000313" key="2">
    <source>
        <dbReference type="Proteomes" id="UP000309997"/>
    </source>
</evidence>
<sequence>MNCFAWRGLVEVLPWKSEAENKEREGEQMLRIKATQYPEAKGISCFVAEYQTTLLQGEDADSDSDDEVSTDLSFVLAGDHNICRLAIADKNFGADDKAHTVEERKHSPHGTYEVSDHSFPATINATDNTERLHIVVEDLFQETAAPSTPHHCFSSNKLSQNQLQAERGLVLYDVNAHWSIKAWPSKETLSGHNFIPLSAVIIL</sequence>
<protein>
    <submittedName>
        <fullName evidence="1">Uncharacterized protein</fullName>
    </submittedName>
</protein>
<comment type="caution">
    <text evidence="1">The sequence shown here is derived from an EMBL/GenBank/DDBJ whole genome shotgun (WGS) entry which is preliminary data.</text>
</comment>
<dbReference type="Proteomes" id="UP000309997">
    <property type="component" value="Unassembled WGS sequence"/>
</dbReference>
<keyword evidence="2" id="KW-1185">Reference proteome</keyword>
<gene>
    <name evidence="1" type="ORF">D5086_008442</name>
</gene>
<name>A0ACC4CH15_POPAL</name>